<keyword evidence="1" id="KW-0472">Membrane</keyword>
<evidence type="ECO:0008006" key="5">
    <source>
        <dbReference type="Google" id="ProtNLM"/>
    </source>
</evidence>
<keyword evidence="1" id="KW-1133">Transmembrane helix</keyword>
<gene>
    <name evidence="2" type="ORF">BBH88_18550</name>
    <name evidence="3" type="ORF">BBH88_18665</name>
</gene>
<geneLocation type="plasmid" evidence="2">
    <name>pPA05-1</name>
</geneLocation>
<sequence>MRKKVLYVILFIMVIGFGYTLFYFNQYSIEDERASIEANLMEWHNKGNEKEIKFDILKVTQIDDTNSYIALFETADKNIGYTHLLKGWNGKYKIEQSGWGTNIASYQDLKTNKGMYGILVGKNPDLQIDHIIAESAEENFSFTSTVSKDETFLVYEKLPSDLKSTFLPNVTLYDEGQNIIAPLSE</sequence>
<evidence type="ECO:0000313" key="2">
    <source>
        <dbReference type="EMBL" id="ANU12305.1"/>
    </source>
</evidence>
<evidence type="ECO:0000313" key="4">
    <source>
        <dbReference type="Proteomes" id="UP000092661"/>
    </source>
</evidence>
<keyword evidence="1" id="KW-0812">Transmembrane</keyword>
<dbReference type="RefSeq" id="WP_065537423.1">
    <property type="nucleotide sequence ID" value="NZ_CP016535.2"/>
</dbReference>
<protein>
    <recommendedName>
        <fullName evidence="5">DUF5067 domain-containing protein</fullName>
    </recommendedName>
</protein>
<evidence type="ECO:0000256" key="1">
    <source>
        <dbReference type="SAM" id="Phobius"/>
    </source>
</evidence>
<accession>A0ABM6DA54</accession>
<proteinExistence type="predicted"/>
<reference evidence="4" key="1">
    <citation type="submission" date="2016-07" db="EMBL/GenBank/DDBJ databases">
        <authorList>
            <person name="See-Too W.S."/>
        </authorList>
    </citation>
    <scope>NUCLEOTIDE SEQUENCE [LARGE SCALE GENOMIC DNA]</scope>
    <source>
        <strain evidence="3 4">DSM 14505</strain>
        <plasmid evidence="3">pPA05-1</plasmid>
        <plasmid evidence="4">unnamed1</plasmid>
    </source>
</reference>
<name>A0ABM6DA54_9BACL</name>
<dbReference type="EMBL" id="CP016535">
    <property type="protein sequence ID" value="ANU12325.1"/>
    <property type="molecule type" value="Genomic_DNA"/>
</dbReference>
<evidence type="ECO:0000313" key="3">
    <source>
        <dbReference type="EMBL" id="ANU12325.1"/>
    </source>
</evidence>
<geneLocation type="plasmid" evidence="4">
    <name>unnamed1</name>
</geneLocation>
<reference evidence="2" key="2">
    <citation type="submission" date="2016-10" db="EMBL/GenBank/DDBJ databases">
        <authorList>
            <person name="See-Too W.S."/>
        </authorList>
    </citation>
    <scope>NUCLEOTIDE SEQUENCE</scope>
    <source>
        <strain evidence="2">DSM 14505</strain>
        <plasmid evidence="2">pPA05-1</plasmid>
    </source>
</reference>
<keyword evidence="4" id="KW-1185">Reference proteome</keyword>
<organism evidence="2 4">
    <name type="scientific">Planococcus antarcticus DSM 14505</name>
    <dbReference type="NCBI Taxonomy" id="1185653"/>
    <lineage>
        <taxon>Bacteria</taxon>
        <taxon>Bacillati</taxon>
        <taxon>Bacillota</taxon>
        <taxon>Bacilli</taxon>
        <taxon>Bacillales</taxon>
        <taxon>Caryophanaceae</taxon>
        <taxon>Planococcus</taxon>
    </lineage>
</organism>
<keyword evidence="2" id="KW-0614">Plasmid</keyword>
<dbReference type="EMBL" id="CP016535">
    <property type="protein sequence ID" value="ANU12305.1"/>
    <property type="molecule type" value="Genomic_DNA"/>
</dbReference>
<dbReference type="Proteomes" id="UP000092661">
    <property type="component" value="Plasmid pPA05-1"/>
</dbReference>
<feature type="transmembrane region" description="Helical" evidence="1">
    <location>
        <begin position="5"/>
        <end position="24"/>
    </location>
</feature>